<dbReference type="AlphaFoldDB" id="A0A2P2MWG8"/>
<evidence type="ECO:0000313" key="1">
    <source>
        <dbReference type="EMBL" id="MBX34553.1"/>
    </source>
</evidence>
<dbReference type="EMBL" id="GGEC01054069">
    <property type="protein sequence ID" value="MBX34553.1"/>
    <property type="molecule type" value="Transcribed_RNA"/>
</dbReference>
<reference evidence="1" key="1">
    <citation type="submission" date="2018-02" db="EMBL/GenBank/DDBJ databases">
        <title>Rhizophora mucronata_Transcriptome.</title>
        <authorList>
            <person name="Meera S.P."/>
            <person name="Sreeshan A."/>
            <person name="Augustine A."/>
        </authorList>
    </citation>
    <scope>NUCLEOTIDE SEQUENCE</scope>
    <source>
        <tissue evidence="1">Leaf</tissue>
    </source>
</reference>
<organism evidence="1">
    <name type="scientific">Rhizophora mucronata</name>
    <name type="common">Asiatic mangrove</name>
    <dbReference type="NCBI Taxonomy" id="61149"/>
    <lineage>
        <taxon>Eukaryota</taxon>
        <taxon>Viridiplantae</taxon>
        <taxon>Streptophyta</taxon>
        <taxon>Embryophyta</taxon>
        <taxon>Tracheophyta</taxon>
        <taxon>Spermatophyta</taxon>
        <taxon>Magnoliopsida</taxon>
        <taxon>eudicotyledons</taxon>
        <taxon>Gunneridae</taxon>
        <taxon>Pentapetalae</taxon>
        <taxon>rosids</taxon>
        <taxon>fabids</taxon>
        <taxon>Malpighiales</taxon>
        <taxon>Rhizophoraceae</taxon>
        <taxon>Rhizophora</taxon>
    </lineage>
</organism>
<name>A0A2P2MWG8_RHIMU</name>
<sequence length="31" mass="3786">MRYCCFSLPLGTVCHAKFLYFRNLFRMKLIL</sequence>
<accession>A0A2P2MWG8</accession>
<protein>
    <submittedName>
        <fullName evidence="1">Protein PHYLLOic</fullName>
    </submittedName>
</protein>
<proteinExistence type="predicted"/>